<gene>
    <name evidence="2" type="ORF">V5E97_31170</name>
</gene>
<organism evidence="2">
    <name type="scientific">Singulisphaera sp. Ch08</name>
    <dbReference type="NCBI Taxonomy" id="3120278"/>
    <lineage>
        <taxon>Bacteria</taxon>
        <taxon>Pseudomonadati</taxon>
        <taxon>Planctomycetota</taxon>
        <taxon>Planctomycetia</taxon>
        <taxon>Isosphaerales</taxon>
        <taxon>Isosphaeraceae</taxon>
        <taxon>Singulisphaera</taxon>
    </lineage>
</organism>
<protein>
    <submittedName>
        <fullName evidence="2">Uncharacterized protein</fullName>
    </submittedName>
</protein>
<dbReference type="EMBL" id="CP155447">
    <property type="protein sequence ID" value="XBH02748.1"/>
    <property type="molecule type" value="Genomic_DNA"/>
</dbReference>
<accession>A0AAU7CC98</accession>
<dbReference type="RefSeq" id="WP_406695489.1">
    <property type="nucleotide sequence ID" value="NZ_CP155447.1"/>
</dbReference>
<name>A0AAU7CC98_9BACT</name>
<feature type="compositionally biased region" description="Pro residues" evidence="1">
    <location>
        <begin position="87"/>
        <end position="99"/>
    </location>
</feature>
<feature type="region of interest" description="Disordered" evidence="1">
    <location>
        <begin position="79"/>
        <end position="106"/>
    </location>
</feature>
<proteinExistence type="predicted"/>
<reference evidence="2" key="1">
    <citation type="submission" date="2024-05" db="EMBL/GenBank/DDBJ databases">
        <title>Planctomycetes of the genus Singulisphaera possess chitinolytic capabilities.</title>
        <authorList>
            <person name="Ivanova A."/>
        </authorList>
    </citation>
    <scope>NUCLEOTIDE SEQUENCE</scope>
    <source>
        <strain evidence="2">Ch08T</strain>
    </source>
</reference>
<evidence type="ECO:0000256" key="1">
    <source>
        <dbReference type="SAM" id="MobiDB-lite"/>
    </source>
</evidence>
<evidence type="ECO:0000313" key="2">
    <source>
        <dbReference type="EMBL" id="XBH02748.1"/>
    </source>
</evidence>
<dbReference type="AlphaFoldDB" id="A0AAU7CC98"/>
<sequence>MSDRVKRSFRPSAECVEERCVATAHTLAAGAELHAMAVRHRAERAAMVLARLPQFQAPTGTAQVSGPAIVTERATIESMRVKRRFPRPNPNPRPDPNPGSGPNGGMGLIRLGLPSGFLDYGVVSLWNNTNTTVTFGISASTYRNGQTFFFTFRPGQNQSFYAPVVNGIKPLFQVTFNSDPRNSIPLPQQNIVFESPRYVPQGTAGWPYAIGYGVNGYFLTQI</sequence>